<accession>A8ZL89</accession>
<evidence type="ECO:0000256" key="3">
    <source>
        <dbReference type="ARBA" id="ARBA00022801"/>
    </source>
</evidence>
<organism evidence="9 10">
    <name type="scientific">Acaryochloris marina (strain MBIC 11017)</name>
    <dbReference type="NCBI Taxonomy" id="329726"/>
    <lineage>
        <taxon>Bacteria</taxon>
        <taxon>Bacillati</taxon>
        <taxon>Cyanobacteriota</taxon>
        <taxon>Cyanophyceae</taxon>
        <taxon>Acaryochloridales</taxon>
        <taxon>Acaryochloridaceae</taxon>
        <taxon>Acaryochloris</taxon>
    </lineage>
</organism>
<dbReference type="InterPro" id="IPR015927">
    <property type="entry name" value="Peptidase_S24_S26A/B/C"/>
</dbReference>
<dbReference type="Proteomes" id="UP000000268">
    <property type="component" value="Plasmid pREB2"/>
</dbReference>
<dbReference type="SUPFAM" id="SSF51306">
    <property type="entry name" value="LexA/Signal peptidase"/>
    <property type="match status" value="1"/>
</dbReference>
<dbReference type="CDD" id="cd06529">
    <property type="entry name" value="S24_LexA-like"/>
    <property type="match status" value="1"/>
</dbReference>
<dbReference type="Gene3D" id="2.10.109.10">
    <property type="entry name" value="Umud Fragment, subunit A"/>
    <property type="match status" value="1"/>
</dbReference>
<comment type="similarity">
    <text evidence="1 7">Belongs to the peptidase S24 family.</text>
</comment>
<evidence type="ECO:0000259" key="8">
    <source>
        <dbReference type="Pfam" id="PF00717"/>
    </source>
</evidence>
<protein>
    <submittedName>
        <fullName evidence="9">SOS mutagenesis protein UmuD, putative</fullName>
    </submittedName>
</protein>
<dbReference type="InterPro" id="IPR039418">
    <property type="entry name" value="LexA-like"/>
</dbReference>
<dbReference type="Pfam" id="PF00717">
    <property type="entry name" value="Peptidase_S24"/>
    <property type="match status" value="1"/>
</dbReference>
<dbReference type="MEROPS" id="S24.003"/>
<dbReference type="PRINTS" id="PR00726">
    <property type="entry name" value="LEXASERPTASE"/>
</dbReference>
<keyword evidence="6" id="KW-0742">SOS response</keyword>
<dbReference type="HOGENOM" id="CLU_066192_0_0_3"/>
<evidence type="ECO:0000313" key="9">
    <source>
        <dbReference type="EMBL" id="ABW31916.1"/>
    </source>
</evidence>
<dbReference type="KEGG" id="amr:AM1_B0196"/>
<evidence type="ECO:0000256" key="1">
    <source>
        <dbReference type="ARBA" id="ARBA00007484"/>
    </source>
</evidence>
<reference evidence="9 10" key="1">
    <citation type="journal article" date="2008" name="Proc. Natl. Acad. Sci. U.S.A.">
        <title>Niche adaptation and genome expansion in the chlorophyll d-producing cyanobacterium Acaryochloris marina.</title>
        <authorList>
            <person name="Swingley W.D."/>
            <person name="Chen M."/>
            <person name="Cheung P.C."/>
            <person name="Conrad A.L."/>
            <person name="Dejesa L.C."/>
            <person name="Hao J."/>
            <person name="Honchak B.M."/>
            <person name="Karbach L.E."/>
            <person name="Kurdoglu A."/>
            <person name="Lahiri S."/>
            <person name="Mastrian S.D."/>
            <person name="Miyashita H."/>
            <person name="Page L."/>
            <person name="Ramakrishna P."/>
            <person name="Satoh S."/>
            <person name="Sattley W.M."/>
            <person name="Shimada Y."/>
            <person name="Taylor H.L."/>
            <person name="Tomo T."/>
            <person name="Tsuchiya T."/>
            <person name="Wang Z.T."/>
            <person name="Raymond J."/>
            <person name="Mimuro M."/>
            <person name="Blankenship R.E."/>
            <person name="Touchman J.W."/>
        </authorList>
    </citation>
    <scope>NUCLEOTIDE SEQUENCE [LARGE SCALE GENOMIC DNA]</scope>
    <source>
        <strain evidence="10">MBIC 11017</strain>
        <plasmid evidence="10">Plasmid pREB2</plasmid>
    </source>
</reference>
<dbReference type="GO" id="GO:0006281">
    <property type="term" value="P:DNA repair"/>
    <property type="evidence" value="ECO:0007669"/>
    <property type="project" value="UniProtKB-KW"/>
</dbReference>
<dbReference type="GO" id="GO:0009432">
    <property type="term" value="P:SOS response"/>
    <property type="evidence" value="ECO:0007669"/>
    <property type="project" value="UniProtKB-KW"/>
</dbReference>
<dbReference type="GO" id="GO:0016787">
    <property type="term" value="F:hydrolase activity"/>
    <property type="evidence" value="ECO:0007669"/>
    <property type="project" value="UniProtKB-KW"/>
</dbReference>
<keyword evidence="4 7" id="KW-0068">Autocatalytic cleavage</keyword>
<sequence>MLVRSVHPVEWADSLCLPLLVEAISAGFPSPADDHLQNPLNLDEALIPHPGATFLMRVDGDSMKGCGIFSEDLVIVDRSLNPVDGSVIIAVLDGEFTVKRFRQSNGRILLAAENPDYPPIVIQDGSDFHVWGVVTYVVHGLEVG</sequence>
<gene>
    <name evidence="9" type="primary">umuD</name>
    <name evidence="9" type="ordered locus">AM1_B0196</name>
</gene>
<dbReference type="GO" id="GO:0006355">
    <property type="term" value="P:regulation of DNA-templated transcription"/>
    <property type="evidence" value="ECO:0007669"/>
    <property type="project" value="InterPro"/>
</dbReference>
<dbReference type="AlphaFoldDB" id="A8ZL89"/>
<keyword evidence="3 7" id="KW-0378">Hydrolase</keyword>
<keyword evidence="2" id="KW-0227">DNA damage</keyword>
<dbReference type="PANTHER" id="PTHR33516:SF2">
    <property type="entry name" value="LEXA REPRESSOR-RELATED"/>
    <property type="match status" value="1"/>
</dbReference>
<evidence type="ECO:0000313" key="10">
    <source>
        <dbReference type="Proteomes" id="UP000000268"/>
    </source>
</evidence>
<evidence type="ECO:0000256" key="2">
    <source>
        <dbReference type="ARBA" id="ARBA00022763"/>
    </source>
</evidence>
<evidence type="ECO:0000256" key="5">
    <source>
        <dbReference type="ARBA" id="ARBA00023204"/>
    </source>
</evidence>
<dbReference type="OrthoDB" id="9802364at2"/>
<feature type="domain" description="Peptidase S24/S26A/S26B/S26C" evidence="8">
    <location>
        <begin position="19"/>
        <end position="134"/>
    </location>
</feature>
<evidence type="ECO:0000256" key="7">
    <source>
        <dbReference type="RuleBase" id="RU003991"/>
    </source>
</evidence>
<geneLocation type="plasmid" evidence="9 10">
    <name>pREB2</name>
</geneLocation>
<dbReference type="GO" id="GO:0003677">
    <property type="term" value="F:DNA binding"/>
    <property type="evidence" value="ECO:0007669"/>
    <property type="project" value="InterPro"/>
</dbReference>
<dbReference type="PANTHER" id="PTHR33516">
    <property type="entry name" value="LEXA REPRESSOR"/>
    <property type="match status" value="1"/>
</dbReference>
<dbReference type="InterPro" id="IPR006197">
    <property type="entry name" value="Peptidase_S24_LexA"/>
</dbReference>
<evidence type="ECO:0000256" key="4">
    <source>
        <dbReference type="ARBA" id="ARBA00022813"/>
    </source>
</evidence>
<keyword evidence="10" id="KW-1185">Reference proteome</keyword>
<name>A8ZL89_ACAM1</name>
<keyword evidence="9" id="KW-0614">Plasmid</keyword>
<proteinExistence type="inferred from homology"/>
<dbReference type="RefSeq" id="WP_012167067.1">
    <property type="nucleotide sequence ID" value="NC_009927.1"/>
</dbReference>
<dbReference type="InterPro" id="IPR036286">
    <property type="entry name" value="LexA/Signal_pep-like_sf"/>
</dbReference>
<dbReference type="InterPro" id="IPR050077">
    <property type="entry name" value="LexA_repressor"/>
</dbReference>
<keyword evidence="5" id="KW-0234">DNA repair</keyword>
<dbReference type="EMBL" id="CP000839">
    <property type="protein sequence ID" value="ABW31916.1"/>
    <property type="molecule type" value="Genomic_DNA"/>
</dbReference>
<evidence type="ECO:0000256" key="6">
    <source>
        <dbReference type="ARBA" id="ARBA00023236"/>
    </source>
</evidence>
<dbReference type="NCBIfam" id="NF007621">
    <property type="entry name" value="PRK10276.1"/>
    <property type="match status" value="1"/>
</dbReference>